<feature type="transmembrane region" description="Helical" evidence="2">
    <location>
        <begin position="34"/>
        <end position="57"/>
    </location>
</feature>
<gene>
    <name evidence="3" type="ORF">EDC29_10887</name>
</gene>
<evidence type="ECO:0000256" key="2">
    <source>
        <dbReference type="SAM" id="Phobius"/>
    </source>
</evidence>
<comment type="caution">
    <text evidence="3">The sequence shown here is derived from an EMBL/GenBank/DDBJ whole genome shotgun (WGS) entry which is preliminary data.</text>
</comment>
<dbReference type="RefSeq" id="WP_132230065.1">
    <property type="nucleotide sequence ID" value="NZ_SMDC01000008.1"/>
</dbReference>
<feature type="transmembrane region" description="Helical" evidence="2">
    <location>
        <begin position="69"/>
        <end position="88"/>
    </location>
</feature>
<feature type="coiled-coil region" evidence="1">
    <location>
        <begin position="572"/>
        <end position="660"/>
    </location>
</feature>
<keyword evidence="1" id="KW-0175">Coiled coil</keyword>
<evidence type="ECO:0000313" key="4">
    <source>
        <dbReference type="Proteomes" id="UP000295247"/>
    </source>
</evidence>
<evidence type="ECO:0000313" key="3">
    <source>
        <dbReference type="EMBL" id="TCW34924.1"/>
    </source>
</evidence>
<dbReference type="Pfam" id="PF14362">
    <property type="entry name" value="DUF4407"/>
    <property type="match status" value="1"/>
</dbReference>
<dbReference type="Proteomes" id="UP000295247">
    <property type="component" value="Unassembled WGS sequence"/>
</dbReference>
<keyword evidence="2" id="KW-0472">Membrane</keyword>
<keyword evidence="2" id="KW-0812">Transmembrane</keyword>
<feature type="transmembrane region" description="Helical" evidence="2">
    <location>
        <begin position="108"/>
        <end position="131"/>
    </location>
</feature>
<evidence type="ECO:0000256" key="1">
    <source>
        <dbReference type="SAM" id="Coils"/>
    </source>
</evidence>
<evidence type="ECO:0008006" key="5">
    <source>
        <dbReference type="Google" id="ProtNLM"/>
    </source>
</evidence>
<protein>
    <recommendedName>
        <fullName evidence="5">DUF4407 domain-containing protein</fullName>
    </recommendedName>
</protein>
<feature type="coiled-coil region" evidence="1">
    <location>
        <begin position="241"/>
        <end position="293"/>
    </location>
</feature>
<sequence length="700" mass="78637">MANGWSRPGPGRLLLDRLRLRPYGAALLTPAVRIWLGFATLLILLMALLEGVVWGLVGASLVPEASPWLRWPAGIFFFLLMFTVIWVVDASLMLSERPRGGLGARTRWFVGVLVRVLIVALSLYVTAPLLARLIRADDIALHHQRQVERYQAERAARLEARLAERLAPLARETQARIAALEAERARLTETLERARERRARIESAAAPGLELLREELAAARLRLGDELHGRAGRPPGYGPEARRWERQAAELETEVERAEAALGARLGGTGTEIAETEQRLRALAARLDALRASGAAERERLRAELAAEQPPAEPPRLTFAARSKALEALRARPDERGVPHFETVEGFAQALLAILFCALLALKLFEPGAVRAYFDDRLQGQYRKYLRGGLATIPGFEHWEDPARRLSPHEFATAWRAHERDPGTFQSARLALLEAAAPVESAERAQRLEAARERARHAELAEEQALARERRARELEAHARELELRNASLEEALREERAQRRARAEAEWALHQEGEREALRQRRARFDDELRQLGEEQRLREREIEVLHQQRMHTLEREGREAALSRAGRARREEAEARLARVQGVLDRLGEREAVERERLSAARARVVGLERALDEIGEQLAAVATSPGSRRARRARERAHALEVELTEARALTEGAEQRLATVRTRIALIEDALGRWLFETGAGEGTDERAGEELPTAD</sequence>
<accession>A0A4R4A8B0</accession>
<feature type="coiled-coil region" evidence="1">
    <location>
        <begin position="448"/>
        <end position="536"/>
    </location>
</feature>
<dbReference type="EMBL" id="SMDC01000008">
    <property type="protein sequence ID" value="TCW34924.1"/>
    <property type="molecule type" value="Genomic_DNA"/>
</dbReference>
<dbReference type="AlphaFoldDB" id="A0A4R4A8B0"/>
<keyword evidence="2" id="KW-1133">Transmembrane helix</keyword>
<organism evidence="3 4">
    <name type="scientific">Marichromatium gracile</name>
    <name type="common">Chromatium gracile</name>
    <dbReference type="NCBI Taxonomy" id="1048"/>
    <lineage>
        <taxon>Bacteria</taxon>
        <taxon>Pseudomonadati</taxon>
        <taxon>Pseudomonadota</taxon>
        <taxon>Gammaproteobacteria</taxon>
        <taxon>Chromatiales</taxon>
        <taxon>Chromatiaceae</taxon>
        <taxon>Marichromatium</taxon>
    </lineage>
</organism>
<dbReference type="InterPro" id="IPR025519">
    <property type="entry name" value="DUF4407"/>
</dbReference>
<feature type="coiled-coil region" evidence="1">
    <location>
        <begin position="170"/>
        <end position="204"/>
    </location>
</feature>
<name>A0A4R4A8B0_MARGR</name>
<reference evidence="3 4" key="1">
    <citation type="submission" date="2019-03" db="EMBL/GenBank/DDBJ databases">
        <title>Genomic Encyclopedia of Type Strains, Phase IV (KMG-IV): sequencing the most valuable type-strain genomes for metagenomic binning, comparative biology and taxonomic classification.</title>
        <authorList>
            <person name="Goeker M."/>
        </authorList>
    </citation>
    <scope>NUCLEOTIDE SEQUENCE [LARGE SCALE GENOMIC DNA]</scope>
    <source>
        <strain evidence="3 4">DSM 203</strain>
    </source>
</reference>
<proteinExistence type="predicted"/>